<accession>A0A0T5XBF3</accession>
<dbReference type="STRING" id="592015.HMPREF1705_04754"/>
<sequence length="70" mass="8476">MQEEIRVFKKVIRRCMARCFLIVFGRKGRRQSVYQGEKTPAARSLLKQDLRLKTKHQMAYRHHKVSDPYR</sequence>
<keyword evidence="2" id="KW-1185">Reference proteome</keyword>
<dbReference type="Proteomes" id="UP000005273">
    <property type="component" value="Unassembled WGS sequence"/>
</dbReference>
<gene>
    <name evidence="1" type="ORF">HMPREF1705_04754</name>
</gene>
<dbReference type="EMBL" id="ACJX03000001">
    <property type="protein sequence ID" value="KRT35077.1"/>
    <property type="molecule type" value="Genomic_DNA"/>
</dbReference>
<protein>
    <submittedName>
        <fullName evidence="1">Uncharacterized protein</fullName>
    </submittedName>
</protein>
<name>A0A0T5XBF3_9BACT</name>
<dbReference type="AlphaFoldDB" id="A0A0T5XBF3"/>
<evidence type="ECO:0000313" key="1">
    <source>
        <dbReference type="EMBL" id="KRT35077.1"/>
    </source>
</evidence>
<reference evidence="2" key="1">
    <citation type="submission" date="2012-09" db="EMBL/GenBank/DDBJ databases">
        <authorList>
            <person name="Weinstock G."/>
            <person name="Sodergren E."/>
            <person name="Clifton S."/>
            <person name="Fulton L."/>
            <person name="Fulton B."/>
            <person name="Courtney L."/>
            <person name="Fronick C."/>
            <person name="Harrison M."/>
            <person name="Strong C."/>
            <person name="Farmer C."/>
            <person name="Delehaunty K."/>
            <person name="Markovic C."/>
            <person name="Hall O."/>
            <person name="Minx P."/>
            <person name="Tomlinson C."/>
            <person name="Mitreva M."/>
            <person name="Nelson J."/>
            <person name="Hou S."/>
            <person name="Wollam A."/>
            <person name="Pepin K.H."/>
            <person name="Johnson M."/>
            <person name="Bhonagiri V."/>
            <person name="Nash W.E."/>
            <person name="Suruliraj S."/>
            <person name="Warren W."/>
            <person name="Chinwalla A."/>
            <person name="Mardis E.R."/>
            <person name="Wilson R.K."/>
        </authorList>
    </citation>
    <scope>NUCLEOTIDE SEQUENCE [LARGE SCALE GENOMIC DNA]</scope>
    <source>
        <strain evidence="2">OS1</strain>
    </source>
</reference>
<organism evidence="1 2">
    <name type="scientific">Acetomicrobium hydrogeniformans ATCC BAA-1850</name>
    <dbReference type="NCBI Taxonomy" id="592015"/>
    <lineage>
        <taxon>Bacteria</taxon>
        <taxon>Thermotogati</taxon>
        <taxon>Synergistota</taxon>
        <taxon>Synergistia</taxon>
        <taxon>Synergistales</taxon>
        <taxon>Acetomicrobiaceae</taxon>
        <taxon>Acetomicrobium</taxon>
    </lineage>
</organism>
<comment type="caution">
    <text evidence="1">The sequence shown here is derived from an EMBL/GenBank/DDBJ whole genome shotgun (WGS) entry which is preliminary data.</text>
</comment>
<proteinExistence type="predicted"/>
<evidence type="ECO:0000313" key="2">
    <source>
        <dbReference type="Proteomes" id="UP000005273"/>
    </source>
</evidence>